<reference evidence="1" key="1">
    <citation type="submission" date="2020-08" db="EMBL/GenBank/DDBJ databases">
        <title>Genome sequencing and assembly of the red palm weevil Rhynchophorus ferrugineus.</title>
        <authorList>
            <person name="Dias G.B."/>
            <person name="Bergman C.M."/>
            <person name="Manee M."/>
        </authorList>
    </citation>
    <scope>NUCLEOTIDE SEQUENCE</scope>
    <source>
        <strain evidence="1">AA-2017</strain>
        <tissue evidence="1">Whole larva</tissue>
    </source>
</reference>
<dbReference type="EMBL" id="JAACXV010014055">
    <property type="protein sequence ID" value="KAF7270823.1"/>
    <property type="molecule type" value="Genomic_DNA"/>
</dbReference>
<dbReference type="AlphaFoldDB" id="A0A834M556"/>
<keyword evidence="2" id="KW-1185">Reference proteome</keyword>
<evidence type="ECO:0000313" key="2">
    <source>
        <dbReference type="Proteomes" id="UP000625711"/>
    </source>
</evidence>
<sequence>MNENDLLLDHNSPVNSVRERVAAALNISVVALFETKYTKCIRSRKLSVWKVYIKELGTCNFLRDVRYPFLHSYRA</sequence>
<name>A0A834M556_RHYFE</name>
<accession>A0A834M556</accession>
<organism evidence="1 2">
    <name type="scientific">Rhynchophorus ferrugineus</name>
    <name type="common">Red palm weevil</name>
    <name type="synonym">Curculio ferrugineus</name>
    <dbReference type="NCBI Taxonomy" id="354439"/>
    <lineage>
        <taxon>Eukaryota</taxon>
        <taxon>Metazoa</taxon>
        <taxon>Ecdysozoa</taxon>
        <taxon>Arthropoda</taxon>
        <taxon>Hexapoda</taxon>
        <taxon>Insecta</taxon>
        <taxon>Pterygota</taxon>
        <taxon>Neoptera</taxon>
        <taxon>Endopterygota</taxon>
        <taxon>Coleoptera</taxon>
        <taxon>Polyphaga</taxon>
        <taxon>Cucujiformia</taxon>
        <taxon>Curculionidae</taxon>
        <taxon>Dryophthorinae</taxon>
        <taxon>Rhynchophorus</taxon>
    </lineage>
</organism>
<protein>
    <submittedName>
        <fullName evidence="1">Uncharacterized protein</fullName>
    </submittedName>
</protein>
<dbReference type="Proteomes" id="UP000625711">
    <property type="component" value="Unassembled WGS sequence"/>
</dbReference>
<gene>
    <name evidence="1" type="ORF">GWI33_016230</name>
</gene>
<comment type="caution">
    <text evidence="1">The sequence shown here is derived from an EMBL/GenBank/DDBJ whole genome shotgun (WGS) entry which is preliminary data.</text>
</comment>
<evidence type="ECO:0000313" key="1">
    <source>
        <dbReference type="EMBL" id="KAF7270823.1"/>
    </source>
</evidence>
<proteinExistence type="predicted"/>